<feature type="transmembrane region" description="Helical" evidence="5">
    <location>
        <begin position="12"/>
        <end position="33"/>
    </location>
</feature>
<organism evidence="7 8">
    <name type="scientific">Virgibacillus natechei</name>
    <dbReference type="NCBI Taxonomy" id="1216297"/>
    <lineage>
        <taxon>Bacteria</taxon>
        <taxon>Bacillati</taxon>
        <taxon>Bacillota</taxon>
        <taxon>Bacilli</taxon>
        <taxon>Bacillales</taxon>
        <taxon>Bacillaceae</taxon>
        <taxon>Virgibacillus</taxon>
    </lineage>
</organism>
<evidence type="ECO:0000256" key="5">
    <source>
        <dbReference type="SAM" id="Phobius"/>
    </source>
</evidence>
<sequence length="245" mass="27475">MFLKLTWFAGKRMLRGYIGLVFLMLLPLAIITVNGFAMGDMVVDDSGRRGMDVIAVGIVIGFQLVGGFYTMEYMKEDLFTNFRWRMQSLPLKLHVYAYSILTASTLFSAINGFVIVLFTHWVYGVEWGNIGWVVLVLILVSLISQMVFLTAVLGFRKYRFAELTGYAYVFIFMILAGYFFVPIPDAAIFDVINKYLNPLALGETAIVNVMMGEDISEAVWSAGLLLLGSVIIGLIAMLIGRRRLV</sequence>
<accession>A0ABS4IGD0</accession>
<feature type="transmembrane region" description="Helical" evidence="5">
    <location>
        <begin position="95"/>
        <end position="118"/>
    </location>
</feature>
<evidence type="ECO:0000313" key="7">
    <source>
        <dbReference type="EMBL" id="MBP1969084.1"/>
    </source>
</evidence>
<dbReference type="EMBL" id="JAGGKX010000004">
    <property type="protein sequence ID" value="MBP1969084.1"/>
    <property type="molecule type" value="Genomic_DNA"/>
</dbReference>
<feature type="transmembrane region" description="Helical" evidence="5">
    <location>
        <begin position="218"/>
        <end position="239"/>
    </location>
</feature>
<dbReference type="Proteomes" id="UP001519345">
    <property type="component" value="Unassembled WGS sequence"/>
</dbReference>
<keyword evidence="8" id="KW-1185">Reference proteome</keyword>
<dbReference type="RefSeq" id="WP_209462292.1">
    <property type="nucleotide sequence ID" value="NZ_CP110224.1"/>
</dbReference>
<comment type="subcellular location">
    <subcellularLocation>
        <location evidence="1">Membrane</location>
        <topology evidence="1">Multi-pass membrane protein</topology>
    </subcellularLocation>
</comment>
<keyword evidence="3 5" id="KW-1133">Transmembrane helix</keyword>
<reference evidence="7 8" key="1">
    <citation type="submission" date="2021-03" db="EMBL/GenBank/DDBJ databases">
        <title>Genomic Encyclopedia of Type Strains, Phase IV (KMG-IV): sequencing the most valuable type-strain genomes for metagenomic binning, comparative biology and taxonomic classification.</title>
        <authorList>
            <person name="Goeker M."/>
        </authorList>
    </citation>
    <scope>NUCLEOTIDE SEQUENCE [LARGE SCALE GENOMIC DNA]</scope>
    <source>
        <strain evidence="7 8">DSM 25609</strain>
    </source>
</reference>
<keyword evidence="4 5" id="KW-0472">Membrane</keyword>
<comment type="caution">
    <text evidence="7">The sequence shown here is derived from an EMBL/GenBank/DDBJ whole genome shotgun (WGS) entry which is preliminary data.</text>
</comment>
<evidence type="ECO:0000313" key="8">
    <source>
        <dbReference type="Proteomes" id="UP001519345"/>
    </source>
</evidence>
<evidence type="ECO:0000256" key="4">
    <source>
        <dbReference type="ARBA" id="ARBA00023136"/>
    </source>
</evidence>
<name>A0ABS4IGD0_9BACI</name>
<evidence type="ECO:0000259" key="6">
    <source>
        <dbReference type="Pfam" id="PF01061"/>
    </source>
</evidence>
<feature type="transmembrane region" description="Helical" evidence="5">
    <location>
        <begin position="165"/>
        <end position="183"/>
    </location>
</feature>
<evidence type="ECO:0000256" key="3">
    <source>
        <dbReference type="ARBA" id="ARBA00022989"/>
    </source>
</evidence>
<dbReference type="InterPro" id="IPR013525">
    <property type="entry name" value="ABC2_TM"/>
</dbReference>
<feature type="transmembrane region" description="Helical" evidence="5">
    <location>
        <begin position="53"/>
        <end position="74"/>
    </location>
</feature>
<dbReference type="Pfam" id="PF01061">
    <property type="entry name" value="ABC2_membrane"/>
    <property type="match status" value="1"/>
</dbReference>
<evidence type="ECO:0000256" key="2">
    <source>
        <dbReference type="ARBA" id="ARBA00022692"/>
    </source>
</evidence>
<proteinExistence type="predicted"/>
<feature type="domain" description="ABC-2 type transporter transmembrane" evidence="6">
    <location>
        <begin position="5"/>
        <end position="210"/>
    </location>
</feature>
<keyword evidence="2 5" id="KW-0812">Transmembrane</keyword>
<gene>
    <name evidence="7" type="ORF">J2Z83_001187</name>
</gene>
<evidence type="ECO:0000256" key="1">
    <source>
        <dbReference type="ARBA" id="ARBA00004141"/>
    </source>
</evidence>
<feature type="transmembrane region" description="Helical" evidence="5">
    <location>
        <begin position="130"/>
        <end position="153"/>
    </location>
</feature>
<protein>
    <submittedName>
        <fullName evidence="7">ABC-2 type transport system permease protein</fullName>
    </submittedName>
</protein>